<dbReference type="InParanoid" id="A0A0D0ACE6"/>
<sequence>MNTIFTRASLKRSARTHTRTRKNSAGLHIIPECSENDLDHASLFPHSTSLSTMPCSCSTTHLVHPLSRHPLPQMTATQKCLPQAHQTTKSYSSQLLVSDHSANACHSTLASVLTTPTPNRNTTPSSYGCPLRRRKARAHSFNFHRTSVVRRRRIHLFPAFLRTNRHSISPRNTHKRDVHPPRKH</sequence>
<accession>A0A0D0ACE6</accession>
<evidence type="ECO:0000313" key="3">
    <source>
        <dbReference type="Proteomes" id="UP000054485"/>
    </source>
</evidence>
<reference evidence="3" key="2">
    <citation type="submission" date="2015-01" db="EMBL/GenBank/DDBJ databases">
        <title>Evolutionary Origins and Diversification of the Mycorrhizal Mutualists.</title>
        <authorList>
            <consortium name="DOE Joint Genome Institute"/>
            <consortium name="Mycorrhizal Genomics Consortium"/>
            <person name="Kohler A."/>
            <person name="Kuo A."/>
            <person name="Nagy L.G."/>
            <person name="Floudas D."/>
            <person name="Copeland A."/>
            <person name="Barry K.W."/>
            <person name="Cichocki N."/>
            <person name="Veneault-Fourrey C."/>
            <person name="LaButti K."/>
            <person name="Lindquist E.A."/>
            <person name="Lipzen A."/>
            <person name="Lundell T."/>
            <person name="Morin E."/>
            <person name="Murat C."/>
            <person name="Riley R."/>
            <person name="Ohm R."/>
            <person name="Sun H."/>
            <person name="Tunlid A."/>
            <person name="Henrissat B."/>
            <person name="Grigoriev I.V."/>
            <person name="Hibbett D.S."/>
            <person name="Martin F."/>
        </authorList>
    </citation>
    <scope>NUCLEOTIDE SEQUENCE [LARGE SCALE GENOMIC DNA]</scope>
    <source>
        <strain evidence="3">UH-Slu-Lm8-n1</strain>
    </source>
</reference>
<proteinExistence type="predicted"/>
<feature type="compositionally biased region" description="Basic residues" evidence="1">
    <location>
        <begin position="172"/>
        <end position="184"/>
    </location>
</feature>
<keyword evidence="3" id="KW-1185">Reference proteome</keyword>
<feature type="region of interest" description="Disordered" evidence="1">
    <location>
        <begin position="165"/>
        <end position="184"/>
    </location>
</feature>
<name>A0A0D0ACE6_9AGAM</name>
<dbReference type="EMBL" id="KN835590">
    <property type="protein sequence ID" value="KIK35774.1"/>
    <property type="molecule type" value="Genomic_DNA"/>
</dbReference>
<evidence type="ECO:0000256" key="1">
    <source>
        <dbReference type="SAM" id="MobiDB-lite"/>
    </source>
</evidence>
<dbReference type="HOGENOM" id="CLU_1469150_0_0_1"/>
<protein>
    <submittedName>
        <fullName evidence="2">Uncharacterized protein</fullName>
    </submittedName>
</protein>
<dbReference type="AlphaFoldDB" id="A0A0D0ACE6"/>
<gene>
    <name evidence="2" type="ORF">CY34DRAFT_558455</name>
</gene>
<reference evidence="2 3" key="1">
    <citation type="submission" date="2014-04" db="EMBL/GenBank/DDBJ databases">
        <authorList>
            <consortium name="DOE Joint Genome Institute"/>
            <person name="Kuo A."/>
            <person name="Ruytinx J."/>
            <person name="Rineau F."/>
            <person name="Colpaert J."/>
            <person name="Kohler A."/>
            <person name="Nagy L.G."/>
            <person name="Floudas D."/>
            <person name="Copeland A."/>
            <person name="Barry K.W."/>
            <person name="Cichocki N."/>
            <person name="Veneault-Fourrey C."/>
            <person name="LaButti K."/>
            <person name="Lindquist E.A."/>
            <person name="Lipzen A."/>
            <person name="Lundell T."/>
            <person name="Morin E."/>
            <person name="Murat C."/>
            <person name="Sun H."/>
            <person name="Tunlid A."/>
            <person name="Henrissat B."/>
            <person name="Grigoriev I.V."/>
            <person name="Hibbett D.S."/>
            <person name="Martin F."/>
            <person name="Nordberg H.P."/>
            <person name="Cantor M.N."/>
            <person name="Hua S.X."/>
        </authorList>
    </citation>
    <scope>NUCLEOTIDE SEQUENCE [LARGE SCALE GENOMIC DNA]</scope>
    <source>
        <strain evidence="2 3">UH-Slu-Lm8-n1</strain>
    </source>
</reference>
<evidence type="ECO:0000313" key="2">
    <source>
        <dbReference type="EMBL" id="KIK35774.1"/>
    </source>
</evidence>
<organism evidence="2 3">
    <name type="scientific">Suillus luteus UH-Slu-Lm8-n1</name>
    <dbReference type="NCBI Taxonomy" id="930992"/>
    <lineage>
        <taxon>Eukaryota</taxon>
        <taxon>Fungi</taxon>
        <taxon>Dikarya</taxon>
        <taxon>Basidiomycota</taxon>
        <taxon>Agaricomycotina</taxon>
        <taxon>Agaricomycetes</taxon>
        <taxon>Agaricomycetidae</taxon>
        <taxon>Boletales</taxon>
        <taxon>Suillineae</taxon>
        <taxon>Suillaceae</taxon>
        <taxon>Suillus</taxon>
    </lineage>
</organism>
<dbReference type="Proteomes" id="UP000054485">
    <property type="component" value="Unassembled WGS sequence"/>
</dbReference>